<evidence type="ECO:0000313" key="5">
    <source>
        <dbReference type="EMBL" id="KKF96549.1"/>
    </source>
</evidence>
<keyword evidence="3" id="KW-1133">Transmembrane helix</keyword>
<feature type="region of interest" description="Disordered" evidence="2">
    <location>
        <begin position="227"/>
        <end position="254"/>
    </location>
</feature>
<protein>
    <submittedName>
        <fullName evidence="5">Protein SPT23</fullName>
    </submittedName>
</protein>
<dbReference type="Proteomes" id="UP000034841">
    <property type="component" value="Unassembled WGS sequence"/>
</dbReference>
<comment type="caution">
    <text evidence="5">The sequence shown here is derived from an EMBL/GenBank/DDBJ whole genome shotgun (WGS) entry which is preliminary data.</text>
</comment>
<reference evidence="5 6" key="1">
    <citation type="submission" date="2015-04" db="EMBL/GenBank/DDBJ databases">
        <title>Genome sequence of Ceratocystis platani, a major pathogen of plane trees.</title>
        <authorList>
            <person name="Belbahri L."/>
        </authorList>
    </citation>
    <scope>NUCLEOTIDE SEQUENCE [LARGE SCALE GENOMIC DNA]</scope>
    <source>
        <strain evidence="5 6">CFO</strain>
    </source>
</reference>
<feature type="region of interest" description="Disordered" evidence="2">
    <location>
        <begin position="136"/>
        <end position="181"/>
    </location>
</feature>
<keyword evidence="3" id="KW-0472">Membrane</keyword>
<feature type="transmembrane region" description="Helical" evidence="3">
    <location>
        <begin position="1028"/>
        <end position="1047"/>
    </location>
</feature>
<feature type="region of interest" description="Disordered" evidence="2">
    <location>
        <begin position="895"/>
        <end position="935"/>
    </location>
</feature>
<proteinExistence type="predicted"/>
<sequence length="1131" mass="122668">MEDLDLLDDLNFNNPYSMDLADADSAAISTAKLFVSDVGALPQNHHQEMSPPDSDPESSTESTSPSNSGAGTRQSPSGTPPQQASIGPDSMTIDNLDDSSLDWNQETYIFGQQDSSKMHDASIMSDDVFNFSAFDSSSNTATNSQSSASITAAQTPSLPAQSTSHKRSRSQGAGLATACSSSPSAFYGNSITDPMTSMQWLHGQNVGFQAPSQFSLGLLPMAGIAVAPFPPQQQSPQQQSEQQKQLATKLQPTSSGRFPYNLVIHPAPSKSRVETQLNIVISMDRLPERVTKLHLPTHSISKPKLLSKPTHIPQPESLELYCMVVCTSVVKNADILRKVLLRAAASGHPDIRDPNTAFAESDENHPKNGGEVHICSGCIQRERKRAARKKNKSVEDDELWSTNETRRIVVFNTFEVIEWSKMEESEHQGRWQAVIPMRIACYCRHHGEKEGFRVIMTVKDHIGNVLAQTMTENIMITDDHKTHPVETSDPNKAALRAATRVRQTRLRQPGNSRKSISGPPAAKSRPRRGSDDKVDLKPAISEDPEEPSTKRRKSSGSPKLPMTMTMTPMETSQAQTQAQAQTQPQAHSQAHVQAQAQAQAQNPQAIFKYLDDDGEQLIRMALTILNHKMNGKMEDADSVARRFDRVVAGLLARGANPNTRDKAGYTPLHLAALNNHVEIVRRLIVNRADVMIESSTGYRAADLTSEEKISDVLSPQSQLRRSVSDLNLSIASSEDSIESLPRMLLTQGNSPSENPAEQSPEYSSFEDDEFYASSLNLDVNEADVEDGQCQISSNTVAATATRLNTRDLQGGSASTDSDGQERQAPDSPGVAAQLTAQLQQLQQTMAEHLPALMQFRNLTNLPNLPHLPNLPQIPGFPADYQAMRRLGQYLTLSGQRPEATGTAGDQQGSTRQNGPDAPPAYDEIFPGGDTKAPRSAEEAAARLALQINAKESRAATIASMEASKEQEGEIEEIPINADDEQDEIATNGKNSDVLTIGPKNAITKEQQMSFLRAYHAKNTGLGADRNLWLVWIPLLVLMIFAMFATTYPHIVGRLWASALDYFGVPQDNVLGTAVAAATSSQATPAAAAEAAAAGSVEKVKGSDAMGGSSQTDDRVVAVPDNLQHHAVGVVA</sequence>
<organism evidence="5 6">
    <name type="scientific">Ceratocystis fimbriata f. sp. platani</name>
    <dbReference type="NCBI Taxonomy" id="88771"/>
    <lineage>
        <taxon>Eukaryota</taxon>
        <taxon>Fungi</taxon>
        <taxon>Dikarya</taxon>
        <taxon>Ascomycota</taxon>
        <taxon>Pezizomycotina</taxon>
        <taxon>Sordariomycetes</taxon>
        <taxon>Hypocreomycetidae</taxon>
        <taxon>Microascales</taxon>
        <taxon>Ceratocystidaceae</taxon>
        <taxon>Ceratocystis</taxon>
    </lineage>
</organism>
<feature type="compositionally biased region" description="Polar residues" evidence="2">
    <location>
        <begin position="746"/>
        <end position="762"/>
    </location>
</feature>
<feature type="compositionally biased region" description="Polar residues" evidence="2">
    <location>
        <begin position="903"/>
        <end position="913"/>
    </location>
</feature>
<dbReference type="Pfam" id="PF25603">
    <property type="entry name" value="SPT23_MGA2_DBD"/>
    <property type="match status" value="1"/>
</dbReference>
<dbReference type="PROSITE" id="PS50297">
    <property type="entry name" value="ANK_REP_REGION"/>
    <property type="match status" value="1"/>
</dbReference>
<feature type="repeat" description="ANK" evidence="1">
    <location>
        <begin position="663"/>
        <end position="695"/>
    </location>
</feature>
<dbReference type="OrthoDB" id="71307at2759"/>
<dbReference type="SUPFAM" id="SSF48403">
    <property type="entry name" value="Ankyrin repeat"/>
    <property type="match status" value="1"/>
</dbReference>
<dbReference type="InterPro" id="IPR036770">
    <property type="entry name" value="Ankyrin_rpt-contain_sf"/>
</dbReference>
<feature type="compositionally biased region" description="Polar residues" evidence="2">
    <location>
        <begin position="802"/>
        <end position="817"/>
    </location>
</feature>
<feature type="region of interest" description="Disordered" evidence="2">
    <location>
        <begin position="745"/>
        <end position="765"/>
    </location>
</feature>
<feature type="domain" description="SPT23/MGA2-like DNA-binding" evidence="4">
    <location>
        <begin position="259"/>
        <end position="481"/>
    </location>
</feature>
<gene>
    <name evidence="5" type="primary">SPT23</name>
    <name evidence="5" type="ORF">CFO_g1102</name>
</gene>
<evidence type="ECO:0000256" key="1">
    <source>
        <dbReference type="PROSITE-ProRule" id="PRU00023"/>
    </source>
</evidence>
<keyword evidence="3" id="KW-0812">Transmembrane</keyword>
<feature type="compositionally biased region" description="Low complexity" evidence="2">
    <location>
        <begin position="57"/>
        <end position="66"/>
    </location>
</feature>
<feature type="region of interest" description="Disordered" evidence="2">
    <location>
        <begin position="802"/>
        <end position="829"/>
    </location>
</feature>
<feature type="region of interest" description="Disordered" evidence="2">
    <location>
        <begin position="351"/>
        <end position="371"/>
    </location>
</feature>
<dbReference type="InterPro" id="IPR002110">
    <property type="entry name" value="Ankyrin_rpt"/>
</dbReference>
<keyword evidence="6" id="KW-1185">Reference proteome</keyword>
<dbReference type="Gene3D" id="1.25.40.20">
    <property type="entry name" value="Ankyrin repeat-containing domain"/>
    <property type="match status" value="1"/>
</dbReference>
<feature type="compositionally biased region" description="Low complexity" evidence="2">
    <location>
        <begin position="561"/>
        <end position="597"/>
    </location>
</feature>
<dbReference type="PANTHER" id="PTHR24118">
    <property type="entry name" value="POTE ANKYRIN DOMAIN"/>
    <property type="match status" value="1"/>
</dbReference>
<dbReference type="EMBL" id="LBBL01000038">
    <property type="protein sequence ID" value="KKF96549.1"/>
    <property type="molecule type" value="Genomic_DNA"/>
</dbReference>
<evidence type="ECO:0000313" key="6">
    <source>
        <dbReference type="Proteomes" id="UP000034841"/>
    </source>
</evidence>
<dbReference type="Pfam" id="PF13857">
    <property type="entry name" value="Ank_5"/>
    <property type="match status" value="1"/>
</dbReference>
<dbReference type="PROSITE" id="PS50088">
    <property type="entry name" value="ANK_REPEAT"/>
    <property type="match status" value="1"/>
</dbReference>
<feature type="region of interest" description="Disordered" evidence="2">
    <location>
        <begin position="39"/>
        <end position="98"/>
    </location>
</feature>
<dbReference type="AlphaFoldDB" id="A0A0F8DL29"/>
<keyword evidence="1" id="KW-0040">ANK repeat</keyword>
<accession>A0A0F8DL29</accession>
<dbReference type="PANTHER" id="PTHR24118:SF100">
    <property type="entry name" value="FYVE-TYPE DOMAIN-CONTAINING PROTEIN"/>
    <property type="match status" value="1"/>
</dbReference>
<name>A0A0F8DL29_CERFI</name>
<evidence type="ECO:0000256" key="2">
    <source>
        <dbReference type="SAM" id="MobiDB-lite"/>
    </source>
</evidence>
<dbReference type="InterPro" id="IPR057962">
    <property type="entry name" value="SPT23_MGA2_DBD"/>
</dbReference>
<feature type="compositionally biased region" description="Low complexity" evidence="2">
    <location>
        <begin position="234"/>
        <end position="245"/>
    </location>
</feature>
<evidence type="ECO:0000256" key="3">
    <source>
        <dbReference type="SAM" id="Phobius"/>
    </source>
</evidence>
<feature type="compositionally biased region" description="Low complexity" evidence="2">
    <location>
        <begin position="136"/>
        <end position="155"/>
    </location>
</feature>
<feature type="region of interest" description="Disordered" evidence="2">
    <location>
        <begin position="501"/>
        <end position="597"/>
    </location>
</feature>
<feature type="compositionally biased region" description="Polar residues" evidence="2">
    <location>
        <begin position="67"/>
        <end position="85"/>
    </location>
</feature>
<evidence type="ECO:0000259" key="4">
    <source>
        <dbReference type="Pfam" id="PF25603"/>
    </source>
</evidence>
<dbReference type="SMART" id="SM00248">
    <property type="entry name" value="ANK"/>
    <property type="match status" value="1"/>
</dbReference>